<evidence type="ECO:0000313" key="2">
    <source>
        <dbReference type="Proteomes" id="UP001231649"/>
    </source>
</evidence>
<evidence type="ECO:0000313" key="1">
    <source>
        <dbReference type="EMBL" id="KAJ8721055.1"/>
    </source>
</evidence>
<dbReference type="Proteomes" id="UP001231649">
    <property type="component" value="Chromosome 19"/>
</dbReference>
<proteinExistence type="predicted"/>
<protein>
    <submittedName>
        <fullName evidence="1">Uncharacterized protein</fullName>
    </submittedName>
</protein>
<accession>A0ACC2QNF0</accession>
<sequence length="93" mass="10481">MWRVVGLFVFVSLALAKNEVYDGYGLYKVSVKSADQTELVNHLSHSLDLDVWVHALPGHDGQVLVPKEKKELFQNELKAAGVEFIIETDNIKE</sequence>
<comment type="caution">
    <text evidence="1">The sequence shown here is derived from an EMBL/GenBank/DDBJ whole genome shotgun (WGS) entry which is preliminary data.</text>
</comment>
<gene>
    <name evidence="1" type="ORF">PYW08_006520</name>
</gene>
<organism evidence="1 2">
    <name type="scientific">Mythimna loreyi</name>
    <dbReference type="NCBI Taxonomy" id="667449"/>
    <lineage>
        <taxon>Eukaryota</taxon>
        <taxon>Metazoa</taxon>
        <taxon>Ecdysozoa</taxon>
        <taxon>Arthropoda</taxon>
        <taxon>Hexapoda</taxon>
        <taxon>Insecta</taxon>
        <taxon>Pterygota</taxon>
        <taxon>Neoptera</taxon>
        <taxon>Endopterygota</taxon>
        <taxon>Lepidoptera</taxon>
        <taxon>Glossata</taxon>
        <taxon>Ditrysia</taxon>
        <taxon>Noctuoidea</taxon>
        <taxon>Noctuidae</taxon>
        <taxon>Noctuinae</taxon>
        <taxon>Hadenini</taxon>
        <taxon>Mythimna</taxon>
    </lineage>
</organism>
<dbReference type="EMBL" id="CM056795">
    <property type="protein sequence ID" value="KAJ8721055.1"/>
    <property type="molecule type" value="Genomic_DNA"/>
</dbReference>
<keyword evidence="2" id="KW-1185">Reference proteome</keyword>
<reference evidence="1" key="1">
    <citation type="submission" date="2023-03" db="EMBL/GenBank/DDBJ databases">
        <title>Chromosome-level genomes of two armyworms, Mythimna separata and Mythimna loreyi, provide insights into the biosynthesis and reception of sex pheromones.</title>
        <authorList>
            <person name="Zhao H."/>
        </authorList>
    </citation>
    <scope>NUCLEOTIDE SEQUENCE</scope>
    <source>
        <strain evidence="1">BeijingLab</strain>
    </source>
</reference>
<name>A0ACC2QNF0_9NEOP</name>